<reference evidence="11" key="1">
    <citation type="submission" date="2025-08" db="UniProtKB">
        <authorList>
            <consortium name="Ensembl"/>
        </authorList>
    </citation>
    <scope>IDENTIFICATION</scope>
</reference>
<dbReference type="PANTHER" id="PTHR18952:SF200">
    <property type="entry name" value="CARBONIC ANHYDRASE"/>
    <property type="match status" value="1"/>
</dbReference>
<dbReference type="InterPro" id="IPR018338">
    <property type="entry name" value="Carbonic_anhydrase_a-class_CS"/>
</dbReference>
<dbReference type="CDD" id="cd03117">
    <property type="entry name" value="alpha_CA_IV_XV_like"/>
    <property type="match status" value="1"/>
</dbReference>
<dbReference type="GeneTree" id="ENSGT00940000164039"/>
<dbReference type="EC" id="4.2.1.1" evidence="3 9"/>
<evidence type="ECO:0000256" key="9">
    <source>
        <dbReference type="RuleBase" id="RU367011"/>
    </source>
</evidence>
<dbReference type="GO" id="GO:0005886">
    <property type="term" value="C:plasma membrane"/>
    <property type="evidence" value="ECO:0007669"/>
    <property type="project" value="TreeGrafter"/>
</dbReference>
<dbReference type="OMA" id="TIVTEHC"/>
<dbReference type="InterPro" id="IPR036398">
    <property type="entry name" value="CA_dom_sf"/>
</dbReference>
<evidence type="ECO:0000256" key="2">
    <source>
        <dbReference type="ARBA" id="ARBA00010718"/>
    </source>
</evidence>
<dbReference type="RefSeq" id="XP_024141010.1">
    <property type="nucleotide sequence ID" value="XM_024285242.2"/>
</dbReference>
<dbReference type="SUPFAM" id="SSF51069">
    <property type="entry name" value="Carbonic anhydrase"/>
    <property type="match status" value="1"/>
</dbReference>
<dbReference type="PROSITE" id="PS00162">
    <property type="entry name" value="ALPHA_CA_1"/>
    <property type="match status" value="1"/>
</dbReference>
<sequence length="311" mass="33539">MNWFVVAAVAVCVLVPSAHCASETIAWCYNEPSCNDATWPTIAAPFCNGTRQSPINIVSANATADANLTAFTFTNYGNTSALTKIENTGDTVKVTLADGVKVSGGDLSEAYDSLQFHLHWGNGSTSNGSEHTVDGKRYPMELHIVNSKGSYNKNTTLAVEDSTGLAALGFFIDVKANTSAQPASWNTLTSYLKNITEKGTTVSMAPGISLDDLLAGVDRTKYYRYLGSLTTPSCNEAVVWTVFKDPILVSQDLIDLFASTVRFSNSTSSFMTNVYRNIQKEQPVRTQPASSATRHTLSLMSLILLLGKFLA</sequence>
<dbReference type="STRING" id="30732.ENSOMEP00000033362"/>
<keyword evidence="7" id="KW-0325">Glycoprotein</keyword>
<dbReference type="KEGG" id="oml:112154357"/>
<accession>A0A3B3DT78</accession>
<evidence type="ECO:0000256" key="1">
    <source>
        <dbReference type="ARBA" id="ARBA00001947"/>
    </source>
</evidence>
<evidence type="ECO:0000259" key="10">
    <source>
        <dbReference type="PROSITE" id="PS51144"/>
    </source>
</evidence>
<evidence type="ECO:0000256" key="7">
    <source>
        <dbReference type="ARBA" id="ARBA00023180"/>
    </source>
</evidence>
<evidence type="ECO:0000256" key="6">
    <source>
        <dbReference type="ARBA" id="ARBA00022833"/>
    </source>
</evidence>
<keyword evidence="8 9" id="KW-0456">Lyase</keyword>
<keyword evidence="6 9" id="KW-0862">Zinc</keyword>
<dbReference type="InterPro" id="IPR023561">
    <property type="entry name" value="Carbonic_anhydrase_a-class"/>
</dbReference>
<organism evidence="11 12">
    <name type="scientific">Oryzias melastigma</name>
    <name type="common">Marine medaka</name>
    <dbReference type="NCBI Taxonomy" id="30732"/>
    <lineage>
        <taxon>Eukaryota</taxon>
        <taxon>Metazoa</taxon>
        <taxon>Chordata</taxon>
        <taxon>Craniata</taxon>
        <taxon>Vertebrata</taxon>
        <taxon>Euteleostomi</taxon>
        <taxon>Actinopterygii</taxon>
        <taxon>Neopterygii</taxon>
        <taxon>Teleostei</taxon>
        <taxon>Neoteleostei</taxon>
        <taxon>Acanthomorphata</taxon>
        <taxon>Ovalentaria</taxon>
        <taxon>Atherinomorphae</taxon>
        <taxon>Beloniformes</taxon>
        <taxon>Adrianichthyidae</taxon>
        <taxon>Oryziinae</taxon>
        <taxon>Oryzias</taxon>
    </lineage>
</organism>
<dbReference type="Ensembl" id="ENSOMET00000026399.1">
    <property type="protein sequence ID" value="ENSOMEP00000033362.1"/>
    <property type="gene ID" value="ENSOMEG00000019318.1"/>
</dbReference>
<dbReference type="PaxDb" id="30732-ENSOMEP00000033362"/>
<evidence type="ECO:0000256" key="8">
    <source>
        <dbReference type="ARBA" id="ARBA00023239"/>
    </source>
</evidence>
<dbReference type="GeneID" id="112154357"/>
<dbReference type="InterPro" id="IPR001148">
    <property type="entry name" value="CA_dom"/>
</dbReference>
<keyword evidence="5 9" id="KW-0732">Signal</keyword>
<dbReference type="FunFam" id="3.10.200.10:FF:000003">
    <property type="entry name" value="Carbonic anhydrase 12"/>
    <property type="match status" value="1"/>
</dbReference>
<name>A0A3B3DT78_ORYME</name>
<evidence type="ECO:0000256" key="3">
    <source>
        <dbReference type="ARBA" id="ARBA00012925"/>
    </source>
</evidence>
<evidence type="ECO:0000313" key="11">
    <source>
        <dbReference type="Ensembl" id="ENSOMEP00000033362.1"/>
    </source>
</evidence>
<dbReference type="Pfam" id="PF00194">
    <property type="entry name" value="Carb_anhydrase"/>
    <property type="match status" value="1"/>
</dbReference>
<dbReference type="Gene3D" id="3.10.200.10">
    <property type="entry name" value="Alpha carbonic anhydrase"/>
    <property type="match status" value="1"/>
</dbReference>
<proteinExistence type="inferred from homology"/>
<protein>
    <recommendedName>
        <fullName evidence="3 9">Carbonic anhydrase</fullName>
        <ecNumber evidence="3 9">4.2.1.1</ecNumber>
    </recommendedName>
</protein>
<dbReference type="GO" id="GO:0004089">
    <property type="term" value="F:carbonate dehydratase activity"/>
    <property type="evidence" value="ECO:0007669"/>
    <property type="project" value="UniProtKB-UniRule"/>
</dbReference>
<evidence type="ECO:0000256" key="5">
    <source>
        <dbReference type="ARBA" id="ARBA00022729"/>
    </source>
</evidence>
<dbReference type="SMART" id="SM01057">
    <property type="entry name" value="Carb_anhydrase"/>
    <property type="match status" value="1"/>
</dbReference>
<feature type="chain" id="PRO_5025097721" description="Carbonic anhydrase" evidence="9">
    <location>
        <begin position="21"/>
        <end position="311"/>
    </location>
</feature>
<dbReference type="PROSITE" id="PS51144">
    <property type="entry name" value="ALPHA_CA_2"/>
    <property type="match status" value="1"/>
</dbReference>
<dbReference type="GO" id="GO:0008270">
    <property type="term" value="F:zinc ion binding"/>
    <property type="evidence" value="ECO:0007669"/>
    <property type="project" value="UniProtKB-UniRule"/>
</dbReference>
<dbReference type="OrthoDB" id="429145at2759"/>
<keyword evidence="12" id="KW-1185">Reference proteome</keyword>
<dbReference type="InterPro" id="IPR041874">
    <property type="entry name" value="CA4/CA15"/>
</dbReference>
<dbReference type="Proteomes" id="UP000261560">
    <property type="component" value="Unplaced"/>
</dbReference>
<keyword evidence="4 9" id="KW-0479">Metal-binding</keyword>
<comment type="similarity">
    <text evidence="2 9">Belongs to the alpha-carbonic anhydrase family.</text>
</comment>
<feature type="domain" description="Alpha-carbonic anhydrase" evidence="10">
    <location>
        <begin position="25"/>
        <end position="293"/>
    </location>
</feature>
<comment type="cofactor">
    <cofactor evidence="1 9">
        <name>Zn(2+)</name>
        <dbReference type="ChEBI" id="CHEBI:29105"/>
    </cofactor>
</comment>
<comment type="catalytic activity">
    <reaction evidence="9">
        <text>hydrogencarbonate + H(+) = CO2 + H2O</text>
        <dbReference type="Rhea" id="RHEA:10748"/>
        <dbReference type="ChEBI" id="CHEBI:15377"/>
        <dbReference type="ChEBI" id="CHEBI:15378"/>
        <dbReference type="ChEBI" id="CHEBI:16526"/>
        <dbReference type="ChEBI" id="CHEBI:17544"/>
        <dbReference type="EC" id="4.2.1.1"/>
    </reaction>
</comment>
<reference evidence="11" key="2">
    <citation type="submission" date="2025-09" db="UniProtKB">
        <authorList>
            <consortium name="Ensembl"/>
        </authorList>
    </citation>
    <scope>IDENTIFICATION</scope>
</reference>
<evidence type="ECO:0000256" key="4">
    <source>
        <dbReference type="ARBA" id="ARBA00022723"/>
    </source>
</evidence>
<dbReference type="PANTHER" id="PTHR18952">
    <property type="entry name" value="CARBONIC ANHYDRASE"/>
    <property type="match status" value="1"/>
</dbReference>
<feature type="signal peptide" evidence="9">
    <location>
        <begin position="1"/>
        <end position="20"/>
    </location>
</feature>
<evidence type="ECO:0000313" key="12">
    <source>
        <dbReference type="Proteomes" id="UP000261560"/>
    </source>
</evidence>
<dbReference type="AlphaFoldDB" id="A0A3B3DT78"/>
<dbReference type="CTD" id="791844"/>
<comment type="function">
    <text evidence="9">Reversible hydration of carbon dioxide.</text>
</comment>